<organism evidence="9 10">
    <name type="scientific">Alloyangia pacifica</name>
    <dbReference type="NCBI Taxonomy" id="311180"/>
    <lineage>
        <taxon>Bacteria</taxon>
        <taxon>Pseudomonadati</taxon>
        <taxon>Pseudomonadota</taxon>
        <taxon>Alphaproteobacteria</taxon>
        <taxon>Rhodobacterales</taxon>
        <taxon>Roseobacteraceae</taxon>
        <taxon>Alloyangia</taxon>
    </lineage>
</organism>
<feature type="transmembrane region" description="Helical" evidence="8">
    <location>
        <begin position="104"/>
        <end position="123"/>
    </location>
</feature>
<dbReference type="Proteomes" id="UP000199392">
    <property type="component" value="Unassembled WGS sequence"/>
</dbReference>
<dbReference type="STRING" id="311180.SAMN04488050_105131"/>
<evidence type="ECO:0000256" key="6">
    <source>
        <dbReference type="ARBA" id="ARBA00022989"/>
    </source>
</evidence>
<dbReference type="Gene3D" id="1.10.3470.10">
    <property type="entry name" value="ABC transporter involved in vitamin B12 uptake, BtuC"/>
    <property type="match status" value="1"/>
</dbReference>
<dbReference type="GO" id="GO:0005886">
    <property type="term" value="C:plasma membrane"/>
    <property type="evidence" value="ECO:0007669"/>
    <property type="project" value="UniProtKB-SubCell"/>
</dbReference>
<sequence length="347" mass="35789">MTRRLDGYRVWRVAGVETRRIDLGVALALLGVAAVLIVASLTVGTTPVALSDLLPGQGMDDAQRYAALTLRLPRAMTGFLAGAAIAASGAMLQSLTRNPIADPGLLGLAQGSLLAILLALILLTNLPQGWVPLIGCAGGLGVALFLARVTAQSRTGDALALLLLGLAVETTLSAITSIVILYAPTDLSFNVSVWLAGSLFQAGWGSLGAMLPWLALSLPLLFAAGPMLRLLELGEEHAHALGLSLRAARLTVLLTTVLLTSAAVTVTGPLVFLGVMAPHIAGALLPSSGRARLLLSGLVGGIFVVGADCLSRSLGTEIGLPIGLCLTLLGVPLFIVTLRLRMLRRAM</sequence>
<dbReference type="InterPro" id="IPR000522">
    <property type="entry name" value="ABC_transptr_permease_BtuC"/>
</dbReference>
<keyword evidence="4" id="KW-1003">Cell membrane</keyword>
<dbReference type="PANTHER" id="PTHR30472">
    <property type="entry name" value="FERRIC ENTEROBACTIN TRANSPORT SYSTEM PERMEASE PROTEIN"/>
    <property type="match status" value="1"/>
</dbReference>
<reference evidence="10" key="1">
    <citation type="submission" date="2016-10" db="EMBL/GenBank/DDBJ databases">
        <authorList>
            <person name="Varghese N."/>
            <person name="Submissions S."/>
        </authorList>
    </citation>
    <scope>NUCLEOTIDE SEQUENCE [LARGE SCALE GENOMIC DNA]</scope>
    <source>
        <strain evidence="10">DSM 26894</strain>
    </source>
</reference>
<dbReference type="SUPFAM" id="SSF81345">
    <property type="entry name" value="ABC transporter involved in vitamin B12 uptake, BtuC"/>
    <property type="match status" value="1"/>
</dbReference>
<evidence type="ECO:0000256" key="4">
    <source>
        <dbReference type="ARBA" id="ARBA00022475"/>
    </source>
</evidence>
<dbReference type="OrthoDB" id="9811975at2"/>
<evidence type="ECO:0000256" key="8">
    <source>
        <dbReference type="SAM" id="Phobius"/>
    </source>
</evidence>
<keyword evidence="7 8" id="KW-0472">Membrane</keyword>
<dbReference type="PANTHER" id="PTHR30472:SF25">
    <property type="entry name" value="ABC TRANSPORTER PERMEASE PROTEIN MJ0876-RELATED"/>
    <property type="match status" value="1"/>
</dbReference>
<gene>
    <name evidence="9" type="ORF">SAMN04488050_105131</name>
</gene>
<evidence type="ECO:0000256" key="3">
    <source>
        <dbReference type="ARBA" id="ARBA00022448"/>
    </source>
</evidence>
<feature type="transmembrane region" description="Helical" evidence="8">
    <location>
        <begin position="129"/>
        <end position="147"/>
    </location>
</feature>
<dbReference type="Pfam" id="PF01032">
    <property type="entry name" value="FecCD"/>
    <property type="match status" value="1"/>
</dbReference>
<feature type="transmembrane region" description="Helical" evidence="8">
    <location>
        <begin position="243"/>
        <end position="264"/>
    </location>
</feature>
<dbReference type="AlphaFoldDB" id="A0A1I6SXV8"/>
<dbReference type="InterPro" id="IPR037294">
    <property type="entry name" value="ABC_BtuC-like"/>
</dbReference>
<feature type="transmembrane region" description="Helical" evidence="8">
    <location>
        <begin position="21"/>
        <end position="43"/>
    </location>
</feature>
<dbReference type="CDD" id="cd06550">
    <property type="entry name" value="TM_ABC_iron-siderophores_like"/>
    <property type="match status" value="1"/>
</dbReference>
<evidence type="ECO:0000313" key="9">
    <source>
        <dbReference type="EMBL" id="SFS81776.1"/>
    </source>
</evidence>
<evidence type="ECO:0000256" key="7">
    <source>
        <dbReference type="ARBA" id="ARBA00023136"/>
    </source>
</evidence>
<keyword evidence="5 8" id="KW-0812">Transmembrane</keyword>
<proteinExistence type="inferred from homology"/>
<feature type="transmembrane region" description="Helical" evidence="8">
    <location>
        <begin position="75"/>
        <end position="92"/>
    </location>
</feature>
<comment type="similarity">
    <text evidence="2">Belongs to the binding-protein-dependent transport system permease family. FecCD subfamily.</text>
</comment>
<feature type="transmembrane region" description="Helical" evidence="8">
    <location>
        <begin position="202"/>
        <end position="222"/>
    </location>
</feature>
<feature type="transmembrane region" description="Helical" evidence="8">
    <location>
        <begin position="159"/>
        <end position="182"/>
    </location>
</feature>
<name>A0A1I6SXV8_9RHOB</name>
<dbReference type="EMBL" id="FOZW01000005">
    <property type="protein sequence ID" value="SFS81776.1"/>
    <property type="molecule type" value="Genomic_DNA"/>
</dbReference>
<evidence type="ECO:0000313" key="10">
    <source>
        <dbReference type="Proteomes" id="UP000199392"/>
    </source>
</evidence>
<accession>A0A1I6SXV8</accession>
<keyword evidence="6 8" id="KW-1133">Transmembrane helix</keyword>
<dbReference type="GO" id="GO:0033214">
    <property type="term" value="P:siderophore-iron import into cell"/>
    <property type="evidence" value="ECO:0007669"/>
    <property type="project" value="TreeGrafter"/>
</dbReference>
<keyword evidence="3" id="KW-0813">Transport</keyword>
<dbReference type="RefSeq" id="WP_092424320.1">
    <property type="nucleotide sequence ID" value="NZ_FNCL01000005.1"/>
</dbReference>
<keyword evidence="10" id="KW-1185">Reference proteome</keyword>
<evidence type="ECO:0000256" key="5">
    <source>
        <dbReference type="ARBA" id="ARBA00022692"/>
    </source>
</evidence>
<dbReference type="GO" id="GO:0022857">
    <property type="term" value="F:transmembrane transporter activity"/>
    <property type="evidence" value="ECO:0007669"/>
    <property type="project" value="InterPro"/>
</dbReference>
<evidence type="ECO:0000256" key="2">
    <source>
        <dbReference type="ARBA" id="ARBA00007935"/>
    </source>
</evidence>
<protein>
    <submittedName>
        <fullName evidence="9">Iron complex transport system permease protein</fullName>
    </submittedName>
</protein>
<evidence type="ECO:0000256" key="1">
    <source>
        <dbReference type="ARBA" id="ARBA00004651"/>
    </source>
</evidence>
<feature type="transmembrane region" description="Helical" evidence="8">
    <location>
        <begin position="320"/>
        <end position="340"/>
    </location>
</feature>
<comment type="subcellular location">
    <subcellularLocation>
        <location evidence="1">Cell membrane</location>
        <topology evidence="1">Multi-pass membrane protein</topology>
    </subcellularLocation>
</comment>